<protein>
    <recommendedName>
        <fullName evidence="3">DUF2247 domain-containing protein</fullName>
    </recommendedName>
</protein>
<reference evidence="1 2" key="2">
    <citation type="journal article" date="2016" name="Sci. Rep.">
        <title>A novel serine protease, Sep1, from Bacillus firmus DS-1 has nematicidal activity and degrades multiple intestinal-associated nematode proteins.</title>
        <authorList>
            <person name="Geng C."/>
            <person name="Nie X."/>
            <person name="Tang Z."/>
            <person name="Zhang Y."/>
            <person name="Lin J."/>
            <person name="Sun M."/>
            <person name="Peng D."/>
        </authorList>
    </citation>
    <scope>NUCLEOTIDE SEQUENCE [LARGE SCALE GENOMIC DNA]</scope>
    <source>
        <strain evidence="1 2">DS1</strain>
    </source>
</reference>
<evidence type="ECO:0008006" key="3">
    <source>
        <dbReference type="Google" id="ProtNLM"/>
    </source>
</evidence>
<gene>
    <name evidence="1" type="ORF">PBF_22162</name>
</gene>
<accession>W7KN05</accession>
<dbReference type="PIRSF" id="PIRSF015278">
    <property type="entry name" value="UCP015278"/>
    <property type="match status" value="1"/>
</dbReference>
<dbReference type="Pfam" id="PF10004">
    <property type="entry name" value="DUF2247"/>
    <property type="match status" value="1"/>
</dbReference>
<name>W7KN05_CYTFI</name>
<dbReference type="EMBL" id="APVL01000028">
    <property type="protein sequence ID" value="EWG08815.1"/>
    <property type="molecule type" value="Genomic_DNA"/>
</dbReference>
<dbReference type="RefSeq" id="WP_035332807.1">
    <property type="nucleotide sequence ID" value="NZ_APVL01000028.1"/>
</dbReference>
<dbReference type="AlphaFoldDB" id="W7KN05"/>
<sequence>MGISMDIFKQNKIKYDWKTLYVGFKLDLIMYSDIVNYAAKFIAEHPDTSNQNIVQLAWGGENIDYESLLVDILKDSHINDFNLDTDIWQLEKRKWRFGILAYLKRKYQENFEELLNKITEVYADFNYPEDMDSFINYLEPKDGYNPSKYSKEENVIRLINLFNDFMNQIHDYIQNDKLVFDID</sequence>
<organism evidence="1 2">
    <name type="scientific">Cytobacillus firmus DS1</name>
    <dbReference type="NCBI Taxonomy" id="1307436"/>
    <lineage>
        <taxon>Bacteria</taxon>
        <taxon>Bacillati</taxon>
        <taxon>Bacillota</taxon>
        <taxon>Bacilli</taxon>
        <taxon>Bacillales</taxon>
        <taxon>Bacillaceae</taxon>
        <taxon>Cytobacillus</taxon>
    </lineage>
</organism>
<dbReference type="Proteomes" id="UP000019270">
    <property type="component" value="Unassembled WGS sequence"/>
</dbReference>
<dbReference type="PATRIC" id="fig|1307436.3.peg.4724"/>
<comment type="caution">
    <text evidence="1">The sequence shown here is derived from an EMBL/GenBank/DDBJ whole genome shotgun (WGS) entry which is preliminary data.</text>
</comment>
<evidence type="ECO:0000313" key="2">
    <source>
        <dbReference type="Proteomes" id="UP000019270"/>
    </source>
</evidence>
<proteinExistence type="predicted"/>
<dbReference type="eggNOG" id="COG4304">
    <property type="taxonomic scope" value="Bacteria"/>
</dbReference>
<reference evidence="2" key="1">
    <citation type="submission" date="2013-03" db="EMBL/GenBank/DDBJ databases">
        <title>Draft genome sequence of Bacillus firmus DS1.</title>
        <authorList>
            <person name="Peng D."/>
            <person name="Zhu L."/>
            <person name="Sun M."/>
        </authorList>
    </citation>
    <scope>NUCLEOTIDE SEQUENCE [LARGE SCALE GENOMIC DNA]</scope>
    <source>
        <strain evidence="2">DS1</strain>
    </source>
</reference>
<dbReference type="InterPro" id="IPR016630">
    <property type="entry name" value="UCP015278"/>
</dbReference>
<evidence type="ECO:0000313" key="1">
    <source>
        <dbReference type="EMBL" id="EWG08815.1"/>
    </source>
</evidence>